<comment type="caution">
    <text evidence="2">The sequence shown here is derived from an EMBL/GenBank/DDBJ whole genome shotgun (WGS) entry which is preliminary data.</text>
</comment>
<keyword evidence="1" id="KW-0472">Membrane</keyword>
<accession>A0A2T1KJU3</accession>
<evidence type="ECO:0000256" key="1">
    <source>
        <dbReference type="SAM" id="Phobius"/>
    </source>
</evidence>
<organism evidence="2 3">
    <name type="scientific">Marinobacter halophilus</name>
    <dbReference type="NCBI Taxonomy" id="1323740"/>
    <lineage>
        <taxon>Bacteria</taxon>
        <taxon>Pseudomonadati</taxon>
        <taxon>Pseudomonadota</taxon>
        <taxon>Gammaproteobacteria</taxon>
        <taxon>Pseudomonadales</taxon>
        <taxon>Marinobacteraceae</taxon>
        <taxon>Marinobacter</taxon>
    </lineage>
</organism>
<sequence>MLLTRRPIGACLGLLMLLVLPLAAWAHKASDSFIYVDQSQSQVRIDLALRDLALVLPLDSNGDHQLSGAEVRHGRSAITELVGQGLTLSNARGRCQLIGQQWGVSRHSDGLYAAGRYQVACPDDQPPASLEYNLLFQQDPLHRSLVSITDSHGERLDVLAPGDRTLALGDSDSAFSNTLQLFGTFLYEGVIHLLIGLDHILFLLVLILPATLPLTPRQSPNQAGPGSDLHKRLLELVGIVSAFTIAHSITLALAALNVVTLPIAWVETVIALSIAVAALNVYWPVLGRKTWKLAFGFGLIHGFGFASVLGDLTSGVSQLAIALAGFNLGVELGQLALLVVLFPLLYRCGRYRVYERAAVPAILLMVGALSLYWVAERAADI</sequence>
<dbReference type="AlphaFoldDB" id="A0A2T1KJU3"/>
<dbReference type="Proteomes" id="UP000238385">
    <property type="component" value="Unassembled WGS sequence"/>
</dbReference>
<feature type="transmembrane region" description="Helical" evidence="1">
    <location>
        <begin position="290"/>
        <end position="309"/>
    </location>
</feature>
<keyword evidence="1" id="KW-0812">Transmembrane</keyword>
<feature type="transmembrane region" description="Helical" evidence="1">
    <location>
        <begin position="262"/>
        <end position="283"/>
    </location>
</feature>
<dbReference type="InterPro" id="IPR018247">
    <property type="entry name" value="EF_Hand_1_Ca_BS"/>
</dbReference>
<reference evidence="2 3" key="1">
    <citation type="submission" date="2018-03" db="EMBL/GenBank/DDBJ databases">
        <title>Marinobacter brunus sp. nov., a marine bacterium of Gamma-proteobacteria isolated from the surface seawater of the South China Sea.</title>
        <authorList>
            <person name="Cheng H."/>
            <person name="Wu Y.-H."/>
            <person name="Xamxidin M."/>
            <person name="Xu X.-W."/>
        </authorList>
    </citation>
    <scope>NUCLEOTIDE SEQUENCE [LARGE SCALE GENOMIC DNA]</scope>
    <source>
        <strain evidence="2 3">JCM 30472</strain>
    </source>
</reference>
<evidence type="ECO:0008006" key="4">
    <source>
        <dbReference type="Google" id="ProtNLM"/>
    </source>
</evidence>
<proteinExistence type="predicted"/>
<dbReference type="OrthoDB" id="9808870at2"/>
<feature type="transmembrane region" description="Helical" evidence="1">
    <location>
        <begin position="233"/>
        <end position="256"/>
    </location>
</feature>
<keyword evidence="1" id="KW-1133">Transmembrane helix</keyword>
<evidence type="ECO:0000313" key="3">
    <source>
        <dbReference type="Proteomes" id="UP000238385"/>
    </source>
</evidence>
<feature type="transmembrane region" description="Helical" evidence="1">
    <location>
        <begin position="357"/>
        <end position="375"/>
    </location>
</feature>
<evidence type="ECO:0000313" key="2">
    <source>
        <dbReference type="EMBL" id="PSF10447.1"/>
    </source>
</evidence>
<feature type="transmembrane region" description="Helical" evidence="1">
    <location>
        <begin position="190"/>
        <end position="212"/>
    </location>
</feature>
<protein>
    <recommendedName>
        <fullName evidence="4">HupE/UreJ family protein</fullName>
    </recommendedName>
</protein>
<gene>
    <name evidence="2" type="ORF">C7H08_01115</name>
</gene>
<dbReference type="InterPro" id="IPR032809">
    <property type="entry name" value="Put_HupE_UreJ"/>
</dbReference>
<name>A0A2T1KJU3_9GAMM</name>
<feature type="transmembrane region" description="Helical" evidence="1">
    <location>
        <begin position="321"/>
        <end position="345"/>
    </location>
</feature>
<dbReference type="EMBL" id="PXNN01000003">
    <property type="protein sequence ID" value="PSF10447.1"/>
    <property type="molecule type" value="Genomic_DNA"/>
</dbReference>
<dbReference type="Pfam" id="PF13795">
    <property type="entry name" value="HupE_UreJ_2"/>
    <property type="match status" value="1"/>
</dbReference>
<dbReference type="PROSITE" id="PS00018">
    <property type="entry name" value="EF_HAND_1"/>
    <property type="match status" value="1"/>
</dbReference>
<keyword evidence="3" id="KW-1185">Reference proteome</keyword>